<dbReference type="Proteomes" id="UP001145087">
    <property type="component" value="Unassembled WGS sequence"/>
</dbReference>
<dbReference type="GO" id="GO:0005975">
    <property type="term" value="P:carbohydrate metabolic process"/>
    <property type="evidence" value="ECO:0007669"/>
    <property type="project" value="InterPro"/>
</dbReference>
<dbReference type="Pfam" id="PF17678">
    <property type="entry name" value="Glyco_hydro_92N"/>
    <property type="match status" value="1"/>
</dbReference>
<evidence type="ECO:0000313" key="7">
    <source>
        <dbReference type="EMBL" id="MCY1718756.1"/>
    </source>
</evidence>
<name>A0A9X3J4U3_9BACT</name>
<keyword evidence="7" id="KW-0378">Hydrolase</keyword>
<dbReference type="InterPro" id="IPR005887">
    <property type="entry name" value="GH92_a_mannosidase_put"/>
</dbReference>
<dbReference type="GO" id="GO:0030246">
    <property type="term" value="F:carbohydrate binding"/>
    <property type="evidence" value="ECO:0007669"/>
    <property type="project" value="InterPro"/>
</dbReference>
<protein>
    <submittedName>
        <fullName evidence="7">GH92 family glycosyl hydrolase</fullName>
    </submittedName>
</protein>
<evidence type="ECO:0000256" key="2">
    <source>
        <dbReference type="ARBA" id="ARBA00011245"/>
    </source>
</evidence>
<keyword evidence="8" id="KW-1185">Reference proteome</keyword>
<evidence type="ECO:0000256" key="3">
    <source>
        <dbReference type="ARBA" id="ARBA00022837"/>
    </source>
</evidence>
<dbReference type="PANTHER" id="PTHR12143">
    <property type="entry name" value="PEPTIDE N-GLYCANASE PNGASE -RELATED"/>
    <property type="match status" value="1"/>
</dbReference>
<sequence length="770" mass="87408">MYLRKIISLFVSVWIAGTSLAQNKTEDLTQYVNPLIGTQEMGHVFPGACVPFGMVQLSPDTDTIPYDFEGKYTGTVYRYCAGYQHNDPTIVGFSHTHFSGTGHSDLGDFLIMPTTGKLQLNPGTADNPESGYRSRFSHDEETTVPGYYTVQLKDYDIKAELTTSEHVGFHQYTFPENDDSHIILDLTHGIYNYDGKVLWSQVWVQNDTLVTGYRITSGWARTNYLYFAMVFSKPIENFGCENHEDQVYKGFWRKIDQEHNFPEMGGRNLKTHFDFKTKDGEKIKVKFAISAVSTEGALKNLKAEVPHFDFEKVKTEAHQKWQNELGKITINASPEKKTAFYTSLYHTFINPVEYMDVDGQYRGIDHQIHKAEGFVNYSIFSLWDTYRALHPLLTLIQPKRTSDMINSMLAHYDQSVLGMLPVWSHFGNENWCMIGNHAVPVIVDAWINGIRGFDSQHALDACVSSATNKYYGNIPDYMKLGYVPYEKNATGSSMTLEYAYDDWTIAQLAKSIGKNDVAATFEKRAENWEILFNDKTGFVGAKDSKGNWKTPFDPLQTHDEGFIEGNAWNYSLYVPQDITSLIQKMGGNRCFSDHLDSLFTMYLPDKYFAETEDITREGLMGCYVHGNEPSHHVAYMYNWAGKPWKTQERIHEIITTKYLNKPDGLCGNDDCGQMSAWYIFSSLGFYPVCPGSGEYAIGSPSVKQGVIDLGDGKKLHVNANNLSDKNIYVKSLKLNGKPINRSIITNREIRNGGELVFEMSAKPNKKWATK</sequence>
<evidence type="ECO:0000313" key="8">
    <source>
        <dbReference type="Proteomes" id="UP001145087"/>
    </source>
</evidence>
<dbReference type="Gene3D" id="3.30.2080.10">
    <property type="entry name" value="GH92 mannosidase domain"/>
    <property type="match status" value="1"/>
</dbReference>
<gene>
    <name evidence="7" type="ORF">OU798_00275</name>
</gene>
<dbReference type="GO" id="GO:0000224">
    <property type="term" value="F:peptide-N4-(N-acetyl-beta-glucosaminyl)asparagine amidase activity"/>
    <property type="evidence" value="ECO:0007669"/>
    <property type="project" value="TreeGrafter"/>
</dbReference>
<comment type="caution">
    <text evidence="7">The sequence shown here is derived from an EMBL/GenBank/DDBJ whole genome shotgun (WGS) entry which is preliminary data.</text>
</comment>
<dbReference type="InterPro" id="IPR041371">
    <property type="entry name" value="GH92_N"/>
</dbReference>
<organism evidence="7 8">
    <name type="scientific">Draconibacterium aestuarii</name>
    <dbReference type="NCBI Taxonomy" id="2998507"/>
    <lineage>
        <taxon>Bacteria</taxon>
        <taxon>Pseudomonadati</taxon>
        <taxon>Bacteroidota</taxon>
        <taxon>Bacteroidia</taxon>
        <taxon>Marinilabiliales</taxon>
        <taxon>Prolixibacteraceae</taxon>
        <taxon>Draconibacterium</taxon>
    </lineage>
</organism>
<dbReference type="InterPro" id="IPR012939">
    <property type="entry name" value="Glyco_hydro_92"/>
</dbReference>
<feature type="domain" description="Glycosyl hydrolase family 92 N-terminal" evidence="6">
    <location>
        <begin position="31"/>
        <end position="290"/>
    </location>
</feature>
<dbReference type="Gene3D" id="1.20.1050.60">
    <property type="entry name" value="alpha-1,2-mannosidase"/>
    <property type="match status" value="1"/>
</dbReference>
<dbReference type="Pfam" id="PF07971">
    <property type="entry name" value="Glyco_hydro_92"/>
    <property type="match status" value="1"/>
</dbReference>
<proteinExistence type="predicted"/>
<dbReference type="InterPro" id="IPR050883">
    <property type="entry name" value="PNGase"/>
</dbReference>
<dbReference type="GO" id="GO:0006516">
    <property type="term" value="P:glycoprotein catabolic process"/>
    <property type="evidence" value="ECO:0007669"/>
    <property type="project" value="TreeGrafter"/>
</dbReference>
<dbReference type="InterPro" id="IPR008928">
    <property type="entry name" value="6-hairpin_glycosidase_sf"/>
</dbReference>
<evidence type="ECO:0000259" key="6">
    <source>
        <dbReference type="Pfam" id="PF17678"/>
    </source>
</evidence>
<evidence type="ECO:0000259" key="5">
    <source>
        <dbReference type="Pfam" id="PF07971"/>
    </source>
</evidence>
<dbReference type="NCBIfam" id="TIGR01180">
    <property type="entry name" value="aman2_put"/>
    <property type="match status" value="1"/>
</dbReference>
<comment type="subunit">
    <text evidence="2">Monomer.</text>
</comment>
<dbReference type="AlphaFoldDB" id="A0A9X3J4U3"/>
<dbReference type="PANTHER" id="PTHR12143:SF39">
    <property type="entry name" value="SECRETED PROTEIN"/>
    <property type="match status" value="1"/>
</dbReference>
<comment type="cofactor">
    <cofactor evidence="1">
        <name>Ca(2+)</name>
        <dbReference type="ChEBI" id="CHEBI:29108"/>
    </cofactor>
</comment>
<dbReference type="Gene3D" id="2.70.98.10">
    <property type="match status" value="1"/>
</dbReference>
<dbReference type="GO" id="GO:0005829">
    <property type="term" value="C:cytosol"/>
    <property type="evidence" value="ECO:0007669"/>
    <property type="project" value="TreeGrafter"/>
</dbReference>
<dbReference type="FunFam" id="3.30.2080.10:FF:000001">
    <property type="entry name" value="Alpha-1,2-mannosidase subfamily"/>
    <property type="match status" value="1"/>
</dbReference>
<reference evidence="7" key="1">
    <citation type="submission" date="2022-11" db="EMBL/GenBank/DDBJ databases">
        <title>Marilongibacter aestuarii gen. nov., sp. nov., isolated from tidal flat sediment.</title>
        <authorList>
            <person name="Jiayan W."/>
        </authorList>
    </citation>
    <scope>NUCLEOTIDE SEQUENCE</scope>
    <source>
        <strain evidence="7">Z1-6</strain>
    </source>
</reference>
<dbReference type="EMBL" id="JAPOHD010000002">
    <property type="protein sequence ID" value="MCY1718756.1"/>
    <property type="molecule type" value="Genomic_DNA"/>
</dbReference>
<feature type="signal peptide" evidence="4">
    <location>
        <begin position="1"/>
        <end position="21"/>
    </location>
</feature>
<dbReference type="FunFam" id="1.20.1050.60:FF:000001">
    <property type="entry name" value="Putative alpha-1,2-mannosidase"/>
    <property type="match status" value="1"/>
</dbReference>
<evidence type="ECO:0000256" key="1">
    <source>
        <dbReference type="ARBA" id="ARBA00001913"/>
    </source>
</evidence>
<dbReference type="SUPFAM" id="SSF48208">
    <property type="entry name" value="Six-hairpin glycosidases"/>
    <property type="match status" value="1"/>
</dbReference>
<evidence type="ECO:0000256" key="4">
    <source>
        <dbReference type="SAM" id="SignalP"/>
    </source>
</evidence>
<dbReference type="RefSeq" id="WP_343331095.1">
    <property type="nucleotide sequence ID" value="NZ_JAPOHD010000002.1"/>
</dbReference>
<accession>A0A9X3J4U3</accession>
<dbReference type="InterPro" id="IPR014718">
    <property type="entry name" value="GH-type_carb-bd"/>
</dbReference>
<keyword evidence="4" id="KW-0732">Signal</keyword>
<feature type="domain" description="Glycosyl hydrolase family 92" evidence="5">
    <location>
        <begin position="297"/>
        <end position="760"/>
    </location>
</feature>
<feature type="chain" id="PRO_5040919576" evidence="4">
    <location>
        <begin position="22"/>
        <end position="770"/>
    </location>
</feature>
<dbReference type="Gene3D" id="1.20.1610.10">
    <property type="entry name" value="alpha-1,2-mannosidases domains"/>
    <property type="match status" value="1"/>
</dbReference>
<keyword evidence="3" id="KW-0106">Calcium</keyword>